<dbReference type="GeneID" id="117242138"/>
<dbReference type="InterPro" id="IPR041426">
    <property type="entry name" value="Mos1_HTH"/>
</dbReference>
<reference evidence="4" key="1">
    <citation type="submission" date="2025-08" db="UniProtKB">
        <authorList>
            <consortium name="RefSeq"/>
        </authorList>
    </citation>
    <scope>IDENTIFICATION</scope>
    <source>
        <tissue evidence="4">Muscle</tissue>
    </source>
</reference>
<name>A0A6J3LGS4_9HYME</name>
<evidence type="ECO:0000256" key="1">
    <source>
        <dbReference type="ARBA" id="ARBA00004123"/>
    </source>
</evidence>
<dbReference type="GO" id="GO:0005634">
    <property type="term" value="C:nucleus"/>
    <property type="evidence" value="ECO:0007669"/>
    <property type="project" value="UniProtKB-SubCell"/>
</dbReference>
<dbReference type="GO" id="GO:0035861">
    <property type="term" value="C:site of double-strand break"/>
    <property type="evidence" value="ECO:0007669"/>
    <property type="project" value="TreeGrafter"/>
</dbReference>
<protein>
    <submittedName>
        <fullName evidence="4">Histone-lysine N-methyltransferase SETMAR-like</fullName>
    </submittedName>
</protein>
<dbReference type="GO" id="GO:0000014">
    <property type="term" value="F:single-stranded DNA endodeoxyribonuclease activity"/>
    <property type="evidence" value="ECO:0007669"/>
    <property type="project" value="TreeGrafter"/>
</dbReference>
<evidence type="ECO:0000259" key="2">
    <source>
        <dbReference type="Pfam" id="PF17906"/>
    </source>
</evidence>
<organism evidence="3 4">
    <name type="scientific">Bombus vosnesenskii</name>
    <dbReference type="NCBI Taxonomy" id="207650"/>
    <lineage>
        <taxon>Eukaryota</taxon>
        <taxon>Metazoa</taxon>
        <taxon>Ecdysozoa</taxon>
        <taxon>Arthropoda</taxon>
        <taxon>Hexapoda</taxon>
        <taxon>Insecta</taxon>
        <taxon>Pterygota</taxon>
        <taxon>Neoptera</taxon>
        <taxon>Endopterygota</taxon>
        <taxon>Hymenoptera</taxon>
        <taxon>Apocrita</taxon>
        <taxon>Aculeata</taxon>
        <taxon>Apoidea</taxon>
        <taxon>Anthophila</taxon>
        <taxon>Apidae</taxon>
        <taxon>Bombus</taxon>
        <taxon>Pyrobombus</taxon>
    </lineage>
</organism>
<dbReference type="InterPro" id="IPR052709">
    <property type="entry name" value="Transposase-MT_Hybrid"/>
</dbReference>
<dbReference type="GO" id="GO:0046975">
    <property type="term" value="F:histone H3K36 methyltransferase activity"/>
    <property type="evidence" value="ECO:0007669"/>
    <property type="project" value="TreeGrafter"/>
</dbReference>
<comment type="subcellular location">
    <subcellularLocation>
        <location evidence="1">Nucleus</location>
    </subcellularLocation>
</comment>
<gene>
    <name evidence="4" type="primary">LOC117242138</name>
</gene>
<dbReference type="PANTHER" id="PTHR46060">
    <property type="entry name" value="MARINER MOS1 TRANSPOSASE-LIKE PROTEIN"/>
    <property type="match status" value="1"/>
</dbReference>
<evidence type="ECO:0000313" key="4">
    <source>
        <dbReference type="RefSeq" id="XP_033364455.1"/>
    </source>
</evidence>
<dbReference type="AlphaFoldDB" id="A0A6J3LGS4"/>
<dbReference type="Gene3D" id="3.30.420.10">
    <property type="entry name" value="Ribonuclease H-like superfamily/Ribonuclease H"/>
    <property type="match status" value="1"/>
</dbReference>
<dbReference type="Pfam" id="PF17906">
    <property type="entry name" value="HTH_48"/>
    <property type="match status" value="1"/>
</dbReference>
<dbReference type="GO" id="GO:0000729">
    <property type="term" value="P:DNA double-strand break processing"/>
    <property type="evidence" value="ECO:0007669"/>
    <property type="project" value="TreeGrafter"/>
</dbReference>
<sequence length="341" mass="40770">MEDQKMRFRYIMYQCFKKCSTPKNTAKEICDVYGDRSITVQTVRTWFRRFRTGNFNLKDENRSGRPSTTDIDLIKAYLDENPKSSLREIEDALNIPRTTIHEYVTKLGYVNRYDVWLPHHLTESNRMNRILICDLLIQRNKTEPFLKKLITGDESWILYDSIARKRSWSSRDKCPPTVARPGLHPKKVLLSIWWDWKGILYYELLPEGQTINSEKYCTQLEKLKEAIITKRPEMMNKRGFVFHHDNTRPHISLAVQMKLLEFDWDVLPHPPYSPDLVPSHYYLFLPLKDFLRDRKSKSVNEVKNGLEEYFKSKPREFWKNGIMRLPERWQKVVEQKGSYII</sequence>
<keyword evidence="3" id="KW-1185">Reference proteome</keyword>
<dbReference type="InterPro" id="IPR009057">
    <property type="entry name" value="Homeodomain-like_sf"/>
</dbReference>
<proteinExistence type="predicted"/>
<dbReference type="GO" id="GO:0003697">
    <property type="term" value="F:single-stranded DNA binding"/>
    <property type="evidence" value="ECO:0007669"/>
    <property type="project" value="TreeGrafter"/>
</dbReference>
<dbReference type="InterPro" id="IPR036397">
    <property type="entry name" value="RNaseH_sf"/>
</dbReference>
<evidence type="ECO:0000313" key="3">
    <source>
        <dbReference type="Proteomes" id="UP000504631"/>
    </source>
</evidence>
<dbReference type="GO" id="GO:0000793">
    <property type="term" value="C:condensed chromosome"/>
    <property type="evidence" value="ECO:0007669"/>
    <property type="project" value="TreeGrafter"/>
</dbReference>
<dbReference type="GO" id="GO:0042800">
    <property type="term" value="F:histone H3K4 methyltransferase activity"/>
    <property type="evidence" value="ECO:0007669"/>
    <property type="project" value="TreeGrafter"/>
</dbReference>
<feature type="domain" description="Mos1 transposase HTH" evidence="2">
    <location>
        <begin position="5"/>
        <end position="54"/>
    </location>
</feature>
<dbReference type="GO" id="GO:0015074">
    <property type="term" value="P:DNA integration"/>
    <property type="evidence" value="ECO:0007669"/>
    <property type="project" value="TreeGrafter"/>
</dbReference>
<dbReference type="PANTHER" id="PTHR46060:SF2">
    <property type="entry name" value="HISTONE-LYSINE N-METHYLTRANSFERASE SETMAR"/>
    <property type="match status" value="1"/>
</dbReference>
<dbReference type="GO" id="GO:0003690">
    <property type="term" value="F:double-stranded DNA binding"/>
    <property type="evidence" value="ECO:0007669"/>
    <property type="project" value="TreeGrafter"/>
</dbReference>
<dbReference type="RefSeq" id="XP_033364455.1">
    <property type="nucleotide sequence ID" value="XM_033508564.1"/>
</dbReference>
<dbReference type="GO" id="GO:0044547">
    <property type="term" value="F:DNA topoisomerase binding"/>
    <property type="evidence" value="ECO:0007669"/>
    <property type="project" value="TreeGrafter"/>
</dbReference>
<dbReference type="InterPro" id="IPR001888">
    <property type="entry name" value="Transposase_1"/>
</dbReference>
<dbReference type="Gene3D" id="1.10.10.1450">
    <property type="match status" value="1"/>
</dbReference>
<dbReference type="Pfam" id="PF01359">
    <property type="entry name" value="Transposase_1"/>
    <property type="match status" value="1"/>
</dbReference>
<dbReference type="KEGG" id="bvk:117242138"/>
<accession>A0A6J3LGS4</accession>
<dbReference type="Proteomes" id="UP000504631">
    <property type="component" value="Unplaced"/>
</dbReference>
<dbReference type="GO" id="GO:0044774">
    <property type="term" value="P:mitotic DNA integrity checkpoint signaling"/>
    <property type="evidence" value="ECO:0007669"/>
    <property type="project" value="TreeGrafter"/>
</dbReference>
<dbReference type="GO" id="GO:0031297">
    <property type="term" value="P:replication fork processing"/>
    <property type="evidence" value="ECO:0007669"/>
    <property type="project" value="TreeGrafter"/>
</dbReference>
<dbReference type="GO" id="GO:0006303">
    <property type="term" value="P:double-strand break repair via nonhomologous end joining"/>
    <property type="evidence" value="ECO:0007669"/>
    <property type="project" value="TreeGrafter"/>
</dbReference>
<dbReference type="SUPFAM" id="SSF46689">
    <property type="entry name" value="Homeodomain-like"/>
    <property type="match status" value="1"/>
</dbReference>